<gene>
    <name evidence="10" type="ORF">QQX98_008073</name>
</gene>
<feature type="region of interest" description="Disordered" evidence="6">
    <location>
        <begin position="461"/>
        <end position="488"/>
    </location>
</feature>
<feature type="domain" description="Rhodopsin" evidence="9">
    <location>
        <begin position="118"/>
        <end position="356"/>
    </location>
</feature>
<feature type="transmembrane region" description="Helical" evidence="7">
    <location>
        <begin position="213"/>
        <end position="242"/>
    </location>
</feature>
<dbReference type="PANTHER" id="PTHR33048">
    <property type="entry name" value="PTH11-LIKE INTEGRAL MEMBRANE PROTEIN (AFU_ORTHOLOGUE AFUA_5G11245)"/>
    <property type="match status" value="1"/>
</dbReference>
<dbReference type="EMBL" id="JAZAVJ010000141">
    <property type="protein sequence ID" value="KAK7413065.1"/>
    <property type="molecule type" value="Genomic_DNA"/>
</dbReference>
<reference evidence="10 11" key="1">
    <citation type="journal article" date="2025" name="Microbiol. Resour. Announc.">
        <title>Draft genome sequences for Neonectria magnoliae and Neonectria punicea, canker pathogens of Liriodendron tulipifera and Acer saccharum in West Virginia.</title>
        <authorList>
            <person name="Petronek H.M."/>
            <person name="Kasson M.T."/>
            <person name="Metheny A.M."/>
            <person name="Stauder C.M."/>
            <person name="Lovett B."/>
            <person name="Lynch S.C."/>
            <person name="Garnas J.R."/>
            <person name="Kasson L.R."/>
            <person name="Stajich J.E."/>
        </authorList>
    </citation>
    <scope>NUCLEOTIDE SEQUENCE [LARGE SCALE GENOMIC DNA]</scope>
    <source>
        <strain evidence="10 11">NRRL 64653</strain>
    </source>
</reference>
<dbReference type="Pfam" id="PF20684">
    <property type="entry name" value="Fung_rhodopsin"/>
    <property type="match status" value="1"/>
</dbReference>
<evidence type="ECO:0000256" key="5">
    <source>
        <dbReference type="ARBA" id="ARBA00038359"/>
    </source>
</evidence>
<evidence type="ECO:0000256" key="4">
    <source>
        <dbReference type="ARBA" id="ARBA00023136"/>
    </source>
</evidence>
<feature type="chain" id="PRO_5046576257" description="Rhodopsin domain-containing protein" evidence="8">
    <location>
        <begin position="20"/>
        <end position="488"/>
    </location>
</feature>
<name>A0ABR1GW67_9HYPO</name>
<evidence type="ECO:0000256" key="1">
    <source>
        <dbReference type="ARBA" id="ARBA00004141"/>
    </source>
</evidence>
<keyword evidence="11" id="KW-1185">Reference proteome</keyword>
<comment type="subcellular location">
    <subcellularLocation>
        <location evidence="1">Membrane</location>
        <topology evidence="1">Multi-pass membrane protein</topology>
    </subcellularLocation>
</comment>
<keyword evidence="4 7" id="KW-0472">Membrane</keyword>
<keyword evidence="2 7" id="KW-0812">Transmembrane</keyword>
<comment type="caution">
    <text evidence="10">The sequence shown here is derived from an EMBL/GenBank/DDBJ whole genome shotgun (WGS) entry which is preliminary data.</text>
</comment>
<feature type="transmembrane region" description="Helical" evidence="7">
    <location>
        <begin position="184"/>
        <end position="201"/>
    </location>
</feature>
<keyword evidence="8" id="KW-0732">Signal</keyword>
<evidence type="ECO:0000313" key="10">
    <source>
        <dbReference type="EMBL" id="KAK7413065.1"/>
    </source>
</evidence>
<proteinExistence type="inferred from homology"/>
<protein>
    <recommendedName>
        <fullName evidence="9">Rhodopsin domain-containing protein</fullName>
    </recommendedName>
</protein>
<feature type="signal peptide" evidence="8">
    <location>
        <begin position="1"/>
        <end position="19"/>
    </location>
</feature>
<dbReference type="InterPro" id="IPR049326">
    <property type="entry name" value="Rhodopsin_dom_fungi"/>
</dbReference>
<feature type="transmembrane region" description="Helical" evidence="7">
    <location>
        <begin position="294"/>
        <end position="314"/>
    </location>
</feature>
<feature type="region of interest" description="Disordered" evidence="6">
    <location>
        <begin position="367"/>
        <end position="392"/>
    </location>
</feature>
<evidence type="ECO:0000313" key="11">
    <source>
        <dbReference type="Proteomes" id="UP001498476"/>
    </source>
</evidence>
<evidence type="ECO:0000256" key="7">
    <source>
        <dbReference type="SAM" id="Phobius"/>
    </source>
</evidence>
<dbReference type="InterPro" id="IPR052337">
    <property type="entry name" value="SAT4-like"/>
</dbReference>
<accession>A0ABR1GW67</accession>
<keyword evidence="3 7" id="KW-1133">Transmembrane helix</keyword>
<dbReference type="PANTHER" id="PTHR33048:SF143">
    <property type="entry name" value="EXTRACELLULAR MEMBRANE PROTEIN CFEM DOMAIN-CONTAINING PROTEIN-RELATED"/>
    <property type="match status" value="1"/>
</dbReference>
<feature type="compositionally biased region" description="Polar residues" evidence="6">
    <location>
        <begin position="367"/>
        <end position="377"/>
    </location>
</feature>
<evidence type="ECO:0000256" key="3">
    <source>
        <dbReference type="ARBA" id="ARBA00022989"/>
    </source>
</evidence>
<evidence type="ECO:0000256" key="6">
    <source>
        <dbReference type="SAM" id="MobiDB-lite"/>
    </source>
</evidence>
<evidence type="ECO:0000256" key="2">
    <source>
        <dbReference type="ARBA" id="ARBA00022692"/>
    </source>
</evidence>
<feature type="transmembrane region" description="Helical" evidence="7">
    <location>
        <begin position="134"/>
        <end position="154"/>
    </location>
</feature>
<evidence type="ECO:0000259" key="9">
    <source>
        <dbReference type="Pfam" id="PF20684"/>
    </source>
</evidence>
<evidence type="ECO:0000256" key="8">
    <source>
        <dbReference type="SAM" id="SignalP"/>
    </source>
</evidence>
<organism evidence="10 11">
    <name type="scientific">Neonectria punicea</name>
    <dbReference type="NCBI Taxonomy" id="979145"/>
    <lineage>
        <taxon>Eukaryota</taxon>
        <taxon>Fungi</taxon>
        <taxon>Dikarya</taxon>
        <taxon>Ascomycota</taxon>
        <taxon>Pezizomycotina</taxon>
        <taxon>Sordariomycetes</taxon>
        <taxon>Hypocreomycetidae</taxon>
        <taxon>Hypocreales</taxon>
        <taxon>Nectriaceae</taxon>
        <taxon>Neonectria</taxon>
    </lineage>
</organism>
<sequence>MVMWTTFWALLLPIAIAGAHEANVSELLDKIPTCGLQCYHFATDEASHDSLPAILDFCNEEGPWAKSQDCILLECSVLDRLWINEIQTEACDDPTQTRDKRFYYLLAAEIPAWIFPGLRIFSSWRSSEGIRLDDYIMLGCGTFYTVYITCVHLLHHALFDIDSSAVNKEVVSNGLKMLYITEKFGLLCLGLAKVSIASFYLRTFPGTRFRLVAYSTMVLVIIPTVVLVFISTFQCSPISFVWSGWVDDSDSQHCLDIRLLSYIKQTFDIGQNVVLLIIPLPLLRQLGMSLRAKIGAATMLALGVLAVAMSGLRLQCIIAEGSTTNQPWDYTDRLIWLGVEISTLIIIACLPGVWTLCGSAPPGSIAVHTSPSKPTRFNTDKPLPPIKTSMRKNGSVSRKLSKRIYSSPKGAVTESQLELDLQLGDKARGDVWTQIKGGHRFSGFSMISHVGDRLGIQVKTTTTTRVEMDDSDGDEDRAVTPRSGPLSP</sequence>
<comment type="similarity">
    <text evidence="5">Belongs to the SAT4 family.</text>
</comment>
<feature type="transmembrane region" description="Helical" evidence="7">
    <location>
        <begin position="334"/>
        <end position="357"/>
    </location>
</feature>
<dbReference type="Proteomes" id="UP001498476">
    <property type="component" value="Unassembled WGS sequence"/>
</dbReference>